<keyword evidence="7 11" id="KW-0472">Membrane</keyword>
<comment type="subcellular location">
    <subcellularLocation>
        <location evidence="1">Endoplasmic reticulum membrane</location>
        <topology evidence="1">Single-pass type I membrane protein</topology>
    </subcellularLocation>
</comment>
<evidence type="ECO:0000256" key="2">
    <source>
        <dbReference type="ARBA" id="ARBA00009141"/>
    </source>
</evidence>
<evidence type="ECO:0000313" key="14">
    <source>
        <dbReference type="Proteomes" id="UP001059380"/>
    </source>
</evidence>
<dbReference type="RefSeq" id="WP_260793899.1">
    <property type="nucleotide sequence ID" value="NZ_CP093313.1"/>
</dbReference>
<keyword evidence="8" id="KW-0325">Glycoprotein</keyword>
<dbReference type="Proteomes" id="UP001059380">
    <property type="component" value="Chromosome"/>
</dbReference>
<dbReference type="Pfam" id="PF11721">
    <property type="entry name" value="Malectin"/>
    <property type="match status" value="1"/>
</dbReference>
<organism evidence="13 14">
    <name type="scientific">Occallatibacter riparius</name>
    <dbReference type="NCBI Taxonomy" id="1002689"/>
    <lineage>
        <taxon>Bacteria</taxon>
        <taxon>Pseudomonadati</taxon>
        <taxon>Acidobacteriota</taxon>
        <taxon>Terriglobia</taxon>
        <taxon>Terriglobales</taxon>
        <taxon>Acidobacteriaceae</taxon>
        <taxon>Occallatibacter</taxon>
    </lineage>
</organism>
<keyword evidence="14" id="KW-1185">Reference proteome</keyword>
<feature type="transmembrane region" description="Helical" evidence="11">
    <location>
        <begin position="169"/>
        <end position="191"/>
    </location>
</feature>
<keyword evidence="5" id="KW-0256">Endoplasmic reticulum</keyword>
<evidence type="ECO:0000256" key="4">
    <source>
        <dbReference type="ARBA" id="ARBA00022729"/>
    </source>
</evidence>
<evidence type="ECO:0000256" key="3">
    <source>
        <dbReference type="ARBA" id="ARBA00022692"/>
    </source>
</evidence>
<name>A0A9J7BNC9_9BACT</name>
<gene>
    <name evidence="13" type="ORF">MOP44_00330</name>
</gene>
<protein>
    <submittedName>
        <fullName evidence="13">Malectin</fullName>
    </submittedName>
</protein>
<dbReference type="Gene3D" id="2.60.120.430">
    <property type="entry name" value="Galactose-binding lectin"/>
    <property type="match status" value="2"/>
</dbReference>
<evidence type="ECO:0000259" key="12">
    <source>
        <dbReference type="Pfam" id="PF11721"/>
    </source>
</evidence>
<dbReference type="KEGG" id="orp:MOP44_00330"/>
<proteinExistence type="inferred from homology"/>
<dbReference type="EMBL" id="CP093313">
    <property type="protein sequence ID" value="UWZ84396.1"/>
    <property type="molecule type" value="Genomic_DNA"/>
</dbReference>
<evidence type="ECO:0000256" key="7">
    <source>
        <dbReference type="ARBA" id="ARBA00023136"/>
    </source>
</evidence>
<dbReference type="GO" id="GO:0016020">
    <property type="term" value="C:membrane"/>
    <property type="evidence" value="ECO:0007669"/>
    <property type="project" value="TreeGrafter"/>
</dbReference>
<accession>A0A9J7BNC9</accession>
<dbReference type="InterPro" id="IPR021720">
    <property type="entry name" value="Malectin_dom"/>
</dbReference>
<dbReference type="AlphaFoldDB" id="A0A9J7BNC9"/>
<evidence type="ECO:0000256" key="1">
    <source>
        <dbReference type="ARBA" id="ARBA00004115"/>
    </source>
</evidence>
<evidence type="ECO:0000256" key="11">
    <source>
        <dbReference type="SAM" id="Phobius"/>
    </source>
</evidence>
<feature type="region of interest" description="Disordered" evidence="10">
    <location>
        <begin position="99"/>
        <end position="157"/>
    </location>
</feature>
<feature type="domain" description="Malectin" evidence="12">
    <location>
        <begin position="385"/>
        <end position="497"/>
    </location>
</feature>
<sequence>MVQAPASNRGEMERAELDAVLRALTRTPRLANLLSFVAERYFGGRTEEITEYNIATEVFARSKTTFDPSQDSIVRVEAYRLRKRLREYYTTEGSNHELEISLPSGSYTPSFATRSSQATSPQPTGPNQTGTQSSNSEESTVEELHGSENVLSSTASGPPTLRERYLGRFGGVVAALAVLILVLGAVIALAVRSRSAPASRAATAKPATPVESRDVSTVNARGPVRILAGYQGTPRIDSTGAYWEADRYVEGGAAFRRPGPPVARSSDPMLFDYWRTGDFEYKIPLQGGPWELHLFFVASQPEDINQDTFHVAANWKLLLPGFNISSDALGVNIADERVFRDVYPTQWGYLSLKFTKELGSPSVSAIELLPGIPHKQLPIRLVMQKTAVTDHEGNVWHPDNYYQNGVTSDTPRRVGSTADPDLYAHERYGHFTYSIPVDPRDRYSVVLHFAELYWGPKASGSGGVGSRVFRVICNGSTLLDRFDLYKEAGTLNAVTKTFSHLRPSPEGKLDLTFEPIVNFATVSAIEVIDEAE</sequence>
<keyword evidence="4" id="KW-0732">Signal</keyword>
<comment type="similarity">
    <text evidence="2">Belongs to the malectin family.</text>
</comment>
<evidence type="ECO:0000256" key="8">
    <source>
        <dbReference type="ARBA" id="ARBA00023180"/>
    </source>
</evidence>
<dbReference type="InterPro" id="IPR039155">
    <property type="entry name" value="MLEC"/>
</dbReference>
<keyword evidence="6 11" id="KW-1133">Transmembrane helix</keyword>
<dbReference type="PANTHER" id="PTHR13460">
    <property type="match status" value="1"/>
</dbReference>
<keyword evidence="3 11" id="KW-0812">Transmembrane</keyword>
<evidence type="ECO:0000256" key="5">
    <source>
        <dbReference type="ARBA" id="ARBA00022824"/>
    </source>
</evidence>
<evidence type="ECO:0000256" key="10">
    <source>
        <dbReference type="SAM" id="MobiDB-lite"/>
    </source>
</evidence>
<dbReference type="GO" id="GO:0030246">
    <property type="term" value="F:carbohydrate binding"/>
    <property type="evidence" value="ECO:0007669"/>
    <property type="project" value="InterPro"/>
</dbReference>
<feature type="compositionally biased region" description="Polar residues" evidence="10">
    <location>
        <begin position="103"/>
        <end position="138"/>
    </location>
</feature>
<evidence type="ECO:0000256" key="6">
    <source>
        <dbReference type="ARBA" id="ARBA00022989"/>
    </source>
</evidence>
<evidence type="ECO:0000256" key="9">
    <source>
        <dbReference type="ARBA" id="ARBA00023277"/>
    </source>
</evidence>
<reference evidence="13" key="1">
    <citation type="submission" date="2021-04" db="EMBL/GenBank/DDBJ databases">
        <title>Phylogenetic analysis of Acidobacteriaceae.</title>
        <authorList>
            <person name="Qiu L."/>
            <person name="Zhang Q."/>
        </authorList>
    </citation>
    <scope>NUCLEOTIDE SEQUENCE</scope>
    <source>
        <strain evidence="13">DSM 25168</strain>
    </source>
</reference>
<dbReference type="PANTHER" id="PTHR13460:SF0">
    <property type="entry name" value="MALECTIN"/>
    <property type="match status" value="1"/>
</dbReference>
<keyword evidence="9" id="KW-0119">Carbohydrate metabolism</keyword>
<evidence type="ECO:0000313" key="13">
    <source>
        <dbReference type="EMBL" id="UWZ84396.1"/>
    </source>
</evidence>